<dbReference type="AlphaFoldDB" id="A0A015L4N8"/>
<evidence type="ECO:0000313" key="1">
    <source>
        <dbReference type="EMBL" id="EXX74679.1"/>
    </source>
</evidence>
<protein>
    <submittedName>
        <fullName evidence="1">Uncharacterized protein</fullName>
    </submittedName>
</protein>
<gene>
    <name evidence="1" type="ORF">RirG_048940</name>
</gene>
<dbReference type="HOGENOM" id="CLU_000288_7_8_1"/>
<reference evidence="1 2" key="1">
    <citation type="submission" date="2014-02" db="EMBL/GenBank/DDBJ databases">
        <title>Single nucleus genome sequencing reveals high similarity among nuclei of an endomycorrhizal fungus.</title>
        <authorList>
            <person name="Lin K."/>
            <person name="Geurts R."/>
            <person name="Zhang Z."/>
            <person name="Limpens E."/>
            <person name="Saunders D.G."/>
            <person name="Mu D."/>
            <person name="Pang E."/>
            <person name="Cao H."/>
            <person name="Cha H."/>
            <person name="Lin T."/>
            <person name="Zhou Q."/>
            <person name="Shang Y."/>
            <person name="Li Y."/>
            <person name="Ivanov S."/>
            <person name="Sharma T."/>
            <person name="Velzen R.V."/>
            <person name="Ruijter N.D."/>
            <person name="Aanen D.K."/>
            <person name="Win J."/>
            <person name="Kamoun S."/>
            <person name="Bisseling T."/>
            <person name="Huang S."/>
        </authorList>
    </citation>
    <scope>NUCLEOTIDE SEQUENCE [LARGE SCALE GENOMIC DNA]</scope>
    <source>
        <strain evidence="2">DAOM197198w</strain>
    </source>
</reference>
<name>A0A015L4N8_RHIIW</name>
<keyword evidence="2" id="KW-1185">Reference proteome</keyword>
<accession>A0A015L4N8</accession>
<dbReference type="EMBL" id="JEMT01012752">
    <property type="protein sequence ID" value="EXX74679.1"/>
    <property type="molecule type" value="Genomic_DNA"/>
</dbReference>
<evidence type="ECO:0000313" key="2">
    <source>
        <dbReference type="Proteomes" id="UP000022910"/>
    </source>
</evidence>
<proteinExistence type="predicted"/>
<sequence>MDAQVYVKRNRLYGISQSPYTKNYIISFSDGFYCNKCGKKFTDDYYKWCKPCQINGLEKNFTNWTGGNEKIDRLIQRMQLNINKYDDLIVEWISYDQLDDIKELRKDEFFTTCSAIWKDGPLQYDSIKREYLRKPNTEVKFKLHKSQNITNKFVHEVVNVHFRRNHLYGISKNPYTKEFIILFPNEFYCKKCGKKFDYYNWCRCQIYDLKKNFTNWTSGNEKIDSLIQGMQLKINEYDDIIVEWISYDQFDDIEELGKDEFATMYSAIWKDGPLKYDSNKYEYKRQQNEKVYLKLYHSQIITNEFLNEIKVYSKKNDLYGISQNPYTKNYILSFPDSFCCNKCGKKFAKQYDAWCNPCLINGIKKDSEISTSRNENIDNLIRETQLEINIYNDIIVEWIPYDQFNDIKELGNDELTTIYSAMWKDGLLKYDRNKHEYSRNQNIKVNLILYKSQNITNKFLYEVNISLF</sequence>
<organism evidence="1 2">
    <name type="scientific">Rhizophagus irregularis (strain DAOM 197198w)</name>
    <name type="common">Glomus intraradices</name>
    <dbReference type="NCBI Taxonomy" id="1432141"/>
    <lineage>
        <taxon>Eukaryota</taxon>
        <taxon>Fungi</taxon>
        <taxon>Fungi incertae sedis</taxon>
        <taxon>Mucoromycota</taxon>
        <taxon>Glomeromycotina</taxon>
        <taxon>Glomeromycetes</taxon>
        <taxon>Glomerales</taxon>
        <taxon>Glomeraceae</taxon>
        <taxon>Rhizophagus</taxon>
    </lineage>
</organism>
<comment type="caution">
    <text evidence="1">The sequence shown here is derived from an EMBL/GenBank/DDBJ whole genome shotgun (WGS) entry which is preliminary data.</text>
</comment>
<dbReference type="Proteomes" id="UP000022910">
    <property type="component" value="Unassembled WGS sequence"/>
</dbReference>